<feature type="transmembrane region" description="Helical" evidence="2">
    <location>
        <begin position="142"/>
        <end position="161"/>
    </location>
</feature>
<protein>
    <submittedName>
        <fullName evidence="3">Uncharacterized protein</fullName>
    </submittedName>
</protein>
<accession>A0ABP0PMM8</accession>
<proteinExistence type="predicted"/>
<feature type="region of interest" description="Disordered" evidence="1">
    <location>
        <begin position="220"/>
        <end position="354"/>
    </location>
</feature>
<dbReference type="EMBL" id="CAXAMN010023339">
    <property type="protein sequence ID" value="CAK9076878.1"/>
    <property type="molecule type" value="Genomic_DNA"/>
</dbReference>
<name>A0ABP0PMM8_9DINO</name>
<feature type="transmembrane region" description="Helical" evidence="2">
    <location>
        <begin position="117"/>
        <end position="136"/>
    </location>
</feature>
<dbReference type="Proteomes" id="UP001642484">
    <property type="component" value="Unassembled WGS sequence"/>
</dbReference>
<keyword evidence="4" id="KW-1185">Reference proteome</keyword>
<dbReference type="SUPFAM" id="SSF103473">
    <property type="entry name" value="MFS general substrate transporter"/>
    <property type="match status" value="1"/>
</dbReference>
<feature type="compositionally biased region" description="Polar residues" evidence="1">
    <location>
        <begin position="232"/>
        <end position="265"/>
    </location>
</feature>
<comment type="caution">
    <text evidence="3">The sequence shown here is derived from an EMBL/GenBank/DDBJ whole genome shotgun (WGS) entry which is preliminary data.</text>
</comment>
<dbReference type="InterPro" id="IPR036259">
    <property type="entry name" value="MFS_trans_sf"/>
</dbReference>
<feature type="transmembrane region" description="Helical" evidence="2">
    <location>
        <begin position="23"/>
        <end position="44"/>
    </location>
</feature>
<keyword evidence="2" id="KW-0472">Membrane</keyword>
<gene>
    <name evidence="3" type="ORF">CCMP2556_LOCUS37888</name>
</gene>
<feature type="transmembrane region" description="Helical" evidence="2">
    <location>
        <begin position="85"/>
        <end position="105"/>
    </location>
</feature>
<feature type="transmembrane region" description="Helical" evidence="2">
    <location>
        <begin position="499"/>
        <end position="520"/>
    </location>
</feature>
<feature type="transmembrane region" description="Helical" evidence="2">
    <location>
        <begin position="51"/>
        <end position="73"/>
    </location>
</feature>
<evidence type="ECO:0000256" key="1">
    <source>
        <dbReference type="SAM" id="MobiDB-lite"/>
    </source>
</evidence>
<evidence type="ECO:0000313" key="3">
    <source>
        <dbReference type="EMBL" id="CAK9076878.1"/>
    </source>
</evidence>
<keyword evidence="2" id="KW-0812">Transmembrane</keyword>
<evidence type="ECO:0000256" key="2">
    <source>
        <dbReference type="SAM" id="Phobius"/>
    </source>
</evidence>
<keyword evidence="2" id="KW-1133">Transmembrane helix</keyword>
<sequence>MPTFNGFINGYSWSGYALHYTSMGWPLARSGAACLVGFLIRPLFQQIQIRLGFWVIIPLSLLHLIGAILGLIYTTQEWAVSLEMGSWIAFEAAITIEGLAFDVFGKSELLARQASSTLLAVFTFACALGVTIGGILYDFAGWQGMSIFHVFCQASLVFLFASQPSCRQSFGEFFGHQELEDPDDELFQRCEPTSVVPVEPRRDPATDLVVEDMELPGTVRPAEAAGARTDQTHASGVSAGRTSGMSKGRQSGKSNDSVPRQSGKSGVSARSRRSGQSEQTGQTALTAKTPQSQATGRSAKSNQSHVSIPGWHMWPVRASVASQASRLTRRTLKTEGPGTGSHRSKSTKSSSMTKGTFLSRITALTNLKDSENFQHGFMANNALRPTVATRLGDQDHHFQVDGTESEGSTKSTKGIPKDLRLPAFLVVLCCFNNNLSYVFEFSTFAVFFKEYHGWDAAMWASFAQTAGDLTAAIMMKALGAATDDDEEAGVLRRLMKQPYSLSCLVFLWILCNLGMTSPWLPLAVTAQVIMGTVYVYTSKLTTDLNLFYSLGDQSVFLSLQVYCKNVEAMGGCLASFLGPLLFETVSPFFPFFVSTALSTVTFILFTSGFCQRLGFPPDIEVAEVQRSRRLGLRRVSAWSVVSRKTLAIGAEKEEPGNMGAVVWEARRHGGGVE</sequence>
<evidence type="ECO:0000313" key="4">
    <source>
        <dbReference type="Proteomes" id="UP001642484"/>
    </source>
</evidence>
<feature type="compositionally biased region" description="Polar residues" evidence="1">
    <location>
        <begin position="274"/>
        <end position="306"/>
    </location>
</feature>
<organism evidence="3 4">
    <name type="scientific">Durusdinium trenchii</name>
    <dbReference type="NCBI Taxonomy" id="1381693"/>
    <lineage>
        <taxon>Eukaryota</taxon>
        <taxon>Sar</taxon>
        <taxon>Alveolata</taxon>
        <taxon>Dinophyceae</taxon>
        <taxon>Suessiales</taxon>
        <taxon>Symbiodiniaceae</taxon>
        <taxon>Durusdinium</taxon>
    </lineage>
</organism>
<reference evidence="3 4" key="1">
    <citation type="submission" date="2024-02" db="EMBL/GenBank/DDBJ databases">
        <authorList>
            <person name="Chen Y."/>
            <person name="Shah S."/>
            <person name="Dougan E. K."/>
            <person name="Thang M."/>
            <person name="Chan C."/>
        </authorList>
    </citation>
    <scope>NUCLEOTIDE SEQUENCE [LARGE SCALE GENOMIC DNA]</scope>
</reference>
<feature type="transmembrane region" description="Helical" evidence="2">
    <location>
        <begin position="588"/>
        <end position="610"/>
    </location>
</feature>